<evidence type="ECO:0000256" key="3">
    <source>
        <dbReference type="ARBA" id="ARBA00022525"/>
    </source>
</evidence>
<dbReference type="Proteomes" id="UP000700334">
    <property type="component" value="Unassembled WGS sequence"/>
</dbReference>
<accession>A0A8J5ZZ98</accession>
<gene>
    <name evidence="12" type="ORF">J0S82_017490</name>
</gene>
<evidence type="ECO:0000256" key="2">
    <source>
        <dbReference type="ARBA" id="ARBA00004613"/>
    </source>
</evidence>
<evidence type="ECO:0000256" key="9">
    <source>
        <dbReference type="ARBA" id="ARBA00038102"/>
    </source>
</evidence>
<keyword evidence="13" id="KW-1185">Reference proteome</keyword>
<proteinExistence type="inferred from homology"/>
<feature type="domain" description="Pentraxin (PTX)" evidence="11">
    <location>
        <begin position="1"/>
        <end position="104"/>
    </location>
</feature>
<evidence type="ECO:0000256" key="4">
    <source>
        <dbReference type="ARBA" id="ARBA00022723"/>
    </source>
</evidence>
<evidence type="ECO:0000256" key="8">
    <source>
        <dbReference type="ARBA" id="ARBA00037561"/>
    </source>
</evidence>
<keyword evidence="7" id="KW-1015">Disulfide bond</keyword>
<name>A0A8J5ZZ98_GALPY</name>
<evidence type="ECO:0000256" key="6">
    <source>
        <dbReference type="ARBA" id="ARBA00022837"/>
    </source>
</evidence>
<comment type="function">
    <text evidence="8">Displays several functions associated with host defense: it promotes agglutination, bacterial capsular swelling, phagocytosis and complement fixation through its calcium-dependent binding to phosphorylcholine. Can interact with DNA and histones and may scavenge nuclear material released from damaged circulating cells.</text>
</comment>
<organism evidence="12 13">
    <name type="scientific">Galemys pyrenaicus</name>
    <name type="common">Iberian desman</name>
    <name type="synonym">Pyrenean desman</name>
    <dbReference type="NCBI Taxonomy" id="202257"/>
    <lineage>
        <taxon>Eukaryota</taxon>
        <taxon>Metazoa</taxon>
        <taxon>Chordata</taxon>
        <taxon>Craniata</taxon>
        <taxon>Vertebrata</taxon>
        <taxon>Euteleostomi</taxon>
        <taxon>Mammalia</taxon>
        <taxon>Eutheria</taxon>
        <taxon>Laurasiatheria</taxon>
        <taxon>Eulipotyphla</taxon>
        <taxon>Talpidae</taxon>
        <taxon>Galemys</taxon>
    </lineage>
</organism>
<dbReference type="PANTHER" id="PTHR45869">
    <property type="entry name" value="C-REACTIVE PROTEIN-RELATED"/>
    <property type="match status" value="1"/>
</dbReference>
<dbReference type="SUPFAM" id="SSF49899">
    <property type="entry name" value="Concanavalin A-like lectins/glucanases"/>
    <property type="match status" value="1"/>
</dbReference>
<comment type="cofactor">
    <cofactor evidence="1">
        <name>Ca(2+)</name>
        <dbReference type="ChEBI" id="CHEBI:29108"/>
    </cofactor>
</comment>
<protein>
    <submittedName>
        <fullName evidence="12">C-reactive protein</fullName>
    </submittedName>
</protein>
<evidence type="ECO:0000256" key="7">
    <source>
        <dbReference type="ARBA" id="ARBA00023157"/>
    </source>
</evidence>
<dbReference type="PRINTS" id="PR00895">
    <property type="entry name" value="PENTAXIN"/>
</dbReference>
<dbReference type="InterPro" id="IPR013320">
    <property type="entry name" value="ConA-like_dom_sf"/>
</dbReference>
<evidence type="ECO:0000313" key="13">
    <source>
        <dbReference type="Proteomes" id="UP000700334"/>
    </source>
</evidence>
<dbReference type="InterPro" id="IPR051005">
    <property type="entry name" value="Pentraxin_domain"/>
</dbReference>
<evidence type="ECO:0000313" key="12">
    <source>
        <dbReference type="EMBL" id="KAG8509972.1"/>
    </source>
</evidence>
<dbReference type="AlphaFoldDB" id="A0A8J5ZZ98"/>
<reference evidence="12" key="1">
    <citation type="journal article" date="2021" name="Evol. Appl.">
        <title>The genome of the Pyrenean desman and the effects of bottlenecks and inbreeding on the genomic landscape of an endangered species.</title>
        <authorList>
            <person name="Escoda L."/>
            <person name="Castresana J."/>
        </authorList>
    </citation>
    <scope>NUCLEOTIDE SEQUENCE</scope>
    <source>
        <strain evidence="12">IBE-C5619</strain>
    </source>
</reference>
<dbReference type="EMBL" id="JAGFMF010011925">
    <property type="protein sequence ID" value="KAG8509972.1"/>
    <property type="molecule type" value="Genomic_DNA"/>
</dbReference>
<comment type="caution">
    <text evidence="12">The sequence shown here is derived from an EMBL/GenBank/DDBJ whole genome shotgun (WGS) entry which is preliminary data.</text>
</comment>
<keyword evidence="5" id="KW-0732">Signal</keyword>
<dbReference type="GO" id="GO:0001849">
    <property type="term" value="F:complement component C1q complex binding"/>
    <property type="evidence" value="ECO:0007669"/>
    <property type="project" value="TreeGrafter"/>
</dbReference>
<dbReference type="OrthoDB" id="547680at2759"/>
<dbReference type="PROSITE" id="PS51828">
    <property type="entry name" value="PTX_2"/>
    <property type="match status" value="1"/>
</dbReference>
<comment type="similarity">
    <text evidence="9">Belongs to the pentraxin family.</text>
</comment>
<dbReference type="InterPro" id="IPR001759">
    <property type="entry name" value="PTX_dom"/>
</dbReference>
<sequence>MTVCFWASEPGGAVEMPWLCFLAVISLPDSIVLGKRQPSLGGTLGMEPPLLGDTRDVNMWGSVLSPEEIRAVYAGRTVSPNVLDWRALKYEAHGEVFMGAALWPEALS</sequence>
<evidence type="ECO:0000259" key="11">
    <source>
        <dbReference type="PROSITE" id="PS51828"/>
    </source>
</evidence>
<comment type="caution">
    <text evidence="10">Lacks conserved residue(s) required for the propagation of feature annotation.</text>
</comment>
<dbReference type="Gene3D" id="2.60.120.200">
    <property type="match status" value="1"/>
</dbReference>
<dbReference type="GO" id="GO:0005615">
    <property type="term" value="C:extracellular space"/>
    <property type="evidence" value="ECO:0007669"/>
    <property type="project" value="TreeGrafter"/>
</dbReference>
<dbReference type="GO" id="GO:0045087">
    <property type="term" value="P:innate immune response"/>
    <property type="evidence" value="ECO:0007669"/>
    <property type="project" value="TreeGrafter"/>
</dbReference>
<dbReference type="PANTHER" id="PTHR45869:SF7">
    <property type="entry name" value="C-REACTIVE PROTEIN"/>
    <property type="match status" value="1"/>
</dbReference>
<evidence type="ECO:0000256" key="10">
    <source>
        <dbReference type="PROSITE-ProRule" id="PRU01172"/>
    </source>
</evidence>
<keyword evidence="4" id="KW-0479">Metal-binding</keyword>
<evidence type="ECO:0000256" key="5">
    <source>
        <dbReference type="ARBA" id="ARBA00022729"/>
    </source>
</evidence>
<keyword evidence="6" id="KW-0106">Calcium</keyword>
<evidence type="ECO:0000256" key="1">
    <source>
        <dbReference type="ARBA" id="ARBA00001913"/>
    </source>
</evidence>
<dbReference type="Pfam" id="PF00354">
    <property type="entry name" value="Pentaxin"/>
    <property type="match status" value="1"/>
</dbReference>
<comment type="subcellular location">
    <subcellularLocation>
        <location evidence="2">Secreted</location>
    </subcellularLocation>
</comment>
<keyword evidence="3" id="KW-0964">Secreted</keyword>
<dbReference type="GO" id="GO:0030169">
    <property type="term" value="F:low-density lipoprotein particle binding"/>
    <property type="evidence" value="ECO:0007669"/>
    <property type="project" value="TreeGrafter"/>
</dbReference>
<dbReference type="GO" id="GO:0046872">
    <property type="term" value="F:metal ion binding"/>
    <property type="evidence" value="ECO:0007669"/>
    <property type="project" value="UniProtKB-KW"/>
</dbReference>